<proteinExistence type="predicted"/>
<sequence>MNCRNRGGFKPGWQKHHLLPRQLQKLKNLRPFWMVMKAQGVGFEDFTTNGVLLPGTESHAAEQKLPLHRGPHRHYTDVVAERVAVIEKNWSQRRPACVLQADRDAAERLFLLQLALRRRLCSAAGPPVTLNRKDPVAQGVDFSTLDAMADALWSAV</sequence>
<keyword evidence="2" id="KW-1185">Reference proteome</keyword>
<evidence type="ECO:0000313" key="1">
    <source>
        <dbReference type="EMBL" id="MDT0575075.1"/>
    </source>
</evidence>
<protein>
    <submittedName>
        <fullName evidence="1">AHH domain-containing protein</fullName>
    </submittedName>
</protein>
<organism evidence="1 2">
    <name type="scientific">Croceicoccus esteveae</name>
    <dbReference type="NCBI Taxonomy" id="3075597"/>
    <lineage>
        <taxon>Bacteria</taxon>
        <taxon>Pseudomonadati</taxon>
        <taxon>Pseudomonadota</taxon>
        <taxon>Alphaproteobacteria</taxon>
        <taxon>Sphingomonadales</taxon>
        <taxon>Erythrobacteraceae</taxon>
        <taxon>Croceicoccus</taxon>
    </lineage>
</organism>
<reference evidence="1 2" key="1">
    <citation type="submission" date="2023-09" db="EMBL/GenBank/DDBJ databases">
        <authorList>
            <person name="Rey-Velasco X."/>
        </authorList>
    </citation>
    <scope>NUCLEOTIDE SEQUENCE [LARGE SCALE GENOMIC DNA]</scope>
    <source>
        <strain evidence="1 2">F390</strain>
    </source>
</reference>
<dbReference type="EMBL" id="JAVRHS010000001">
    <property type="protein sequence ID" value="MDT0575075.1"/>
    <property type="molecule type" value="Genomic_DNA"/>
</dbReference>
<accession>A0ABU2ZEQ7</accession>
<name>A0ABU2ZEQ7_9SPHN</name>
<dbReference type="InterPro" id="IPR032871">
    <property type="entry name" value="AHH_dom_containing"/>
</dbReference>
<dbReference type="Pfam" id="PF14412">
    <property type="entry name" value="AHH"/>
    <property type="match status" value="1"/>
</dbReference>
<comment type="caution">
    <text evidence="1">The sequence shown here is derived from an EMBL/GenBank/DDBJ whole genome shotgun (WGS) entry which is preliminary data.</text>
</comment>
<dbReference type="RefSeq" id="WP_311339707.1">
    <property type="nucleotide sequence ID" value="NZ_JAVRHS010000001.1"/>
</dbReference>
<gene>
    <name evidence="1" type="ORF">RM533_02615</name>
</gene>
<evidence type="ECO:0000313" key="2">
    <source>
        <dbReference type="Proteomes" id="UP001259803"/>
    </source>
</evidence>
<dbReference type="Proteomes" id="UP001259803">
    <property type="component" value="Unassembled WGS sequence"/>
</dbReference>